<evidence type="ECO:0000313" key="3">
    <source>
        <dbReference type="Proteomes" id="UP001521116"/>
    </source>
</evidence>
<sequence length="371" mass="40769">MSKLKRHLNESKEHKMINKIINCKQCKAYFTDPNELSAHAEEGTCKQKPIPKGEKQAEQYFLLYAKLFPNSPLPASPFYKDRMSRTQLPDHELADESSSDSSNSAASTEAYTSPTQSSSPPDSLQDSSPSSSKASDLSLVRQESEVTHENPPISSSGPNRGDIRIKDDTQVSELNCGIANRLLSIQRAILLPPTPSDPHSIQWKQTLEEIYAGLGKLEDMLQRSDGTQGTAEPPNTNPPPDPTPDRSAGQQASRIGSNPLVTLTPDTTPGADRPGNLSIPAPNPEEMTWEHQLPPGTSGNNIVPPPDDLPPATSSNTSFDWQNSDYDTGFTFEPHMLMDIEPRLWGSSHVMSDYEIAMFPFMPHDTSHPID</sequence>
<evidence type="ECO:0008006" key="4">
    <source>
        <dbReference type="Google" id="ProtNLM"/>
    </source>
</evidence>
<evidence type="ECO:0000313" key="2">
    <source>
        <dbReference type="EMBL" id="KAL1620180.1"/>
    </source>
</evidence>
<organism evidence="2 3">
    <name type="scientific">Neofusicoccum ribis</name>
    <dbReference type="NCBI Taxonomy" id="45134"/>
    <lineage>
        <taxon>Eukaryota</taxon>
        <taxon>Fungi</taxon>
        <taxon>Dikarya</taxon>
        <taxon>Ascomycota</taxon>
        <taxon>Pezizomycotina</taxon>
        <taxon>Dothideomycetes</taxon>
        <taxon>Dothideomycetes incertae sedis</taxon>
        <taxon>Botryosphaeriales</taxon>
        <taxon>Botryosphaeriaceae</taxon>
        <taxon>Neofusicoccum</taxon>
    </lineage>
</organism>
<dbReference type="Proteomes" id="UP001521116">
    <property type="component" value="Unassembled WGS sequence"/>
</dbReference>
<keyword evidence="3" id="KW-1185">Reference proteome</keyword>
<accession>A0ABR3SGA5</accession>
<reference evidence="2 3" key="1">
    <citation type="submission" date="2024-02" db="EMBL/GenBank/DDBJ databases">
        <title>De novo assembly and annotation of 12 fungi associated with fruit tree decline syndrome in Ontario, Canada.</title>
        <authorList>
            <person name="Sulman M."/>
            <person name="Ellouze W."/>
            <person name="Ilyukhin E."/>
        </authorList>
    </citation>
    <scope>NUCLEOTIDE SEQUENCE [LARGE SCALE GENOMIC DNA]</scope>
    <source>
        <strain evidence="2 3">M1-105</strain>
    </source>
</reference>
<comment type="caution">
    <text evidence="2">The sequence shown here is derived from an EMBL/GenBank/DDBJ whole genome shotgun (WGS) entry which is preliminary data.</text>
</comment>
<feature type="compositionally biased region" description="Low complexity" evidence="1">
    <location>
        <begin position="117"/>
        <end position="139"/>
    </location>
</feature>
<gene>
    <name evidence="2" type="ORF">SLS56_009810</name>
</gene>
<feature type="region of interest" description="Disordered" evidence="1">
    <location>
        <begin position="224"/>
        <end position="321"/>
    </location>
</feature>
<feature type="compositionally biased region" description="Polar residues" evidence="1">
    <location>
        <begin position="312"/>
        <end position="321"/>
    </location>
</feature>
<feature type="compositionally biased region" description="Low complexity" evidence="1">
    <location>
        <begin position="99"/>
        <end position="110"/>
    </location>
</feature>
<name>A0ABR3SGA5_9PEZI</name>
<dbReference type="EMBL" id="JAJVDC020000174">
    <property type="protein sequence ID" value="KAL1620180.1"/>
    <property type="molecule type" value="Genomic_DNA"/>
</dbReference>
<protein>
    <recommendedName>
        <fullName evidence="4">C2H2-type domain-containing protein</fullName>
    </recommendedName>
</protein>
<proteinExistence type="predicted"/>
<evidence type="ECO:0000256" key="1">
    <source>
        <dbReference type="SAM" id="MobiDB-lite"/>
    </source>
</evidence>
<feature type="region of interest" description="Disordered" evidence="1">
    <location>
        <begin position="90"/>
        <end position="164"/>
    </location>
</feature>
<feature type="compositionally biased region" description="Polar residues" evidence="1">
    <location>
        <begin position="248"/>
        <end position="267"/>
    </location>
</feature>